<gene>
    <name evidence="2" type="ORF">HNY73_019009</name>
</gene>
<reference evidence="2" key="1">
    <citation type="journal article" date="2020" name="bioRxiv">
        <title>Chromosome-level reference genome of the European wasp spider Argiope bruennichi: a resource for studies on range expansion and evolutionary adaptation.</title>
        <authorList>
            <person name="Sheffer M.M."/>
            <person name="Hoppe A."/>
            <person name="Krehenwinkel H."/>
            <person name="Uhl G."/>
            <person name="Kuss A.W."/>
            <person name="Jensen L."/>
            <person name="Jensen C."/>
            <person name="Gillespie R.G."/>
            <person name="Hoff K.J."/>
            <person name="Prost S."/>
        </authorList>
    </citation>
    <scope>NUCLEOTIDE SEQUENCE</scope>
</reference>
<dbReference type="EMBL" id="JABXBU010002228">
    <property type="protein sequence ID" value="KAF8771622.1"/>
    <property type="molecule type" value="Genomic_DNA"/>
</dbReference>
<dbReference type="Proteomes" id="UP000807504">
    <property type="component" value="Unassembled WGS sequence"/>
</dbReference>
<keyword evidence="1" id="KW-0732">Signal</keyword>
<evidence type="ECO:0000256" key="1">
    <source>
        <dbReference type="SAM" id="SignalP"/>
    </source>
</evidence>
<accession>A0A8T0EEU3</accession>
<comment type="caution">
    <text evidence="2">The sequence shown here is derived from an EMBL/GenBank/DDBJ whole genome shotgun (WGS) entry which is preliminary data.</text>
</comment>
<name>A0A8T0EEU3_ARGBR</name>
<evidence type="ECO:0000313" key="3">
    <source>
        <dbReference type="Proteomes" id="UP000807504"/>
    </source>
</evidence>
<sequence>MMWFTIFLVVLFAVPDVKSDGDWYDYNYPGWYSNHNSRPRRRYRVMPTDPPVISTTPDDCAMDSVGNVKELLKIFSTKALF</sequence>
<proteinExistence type="predicted"/>
<reference evidence="2" key="2">
    <citation type="submission" date="2020-06" db="EMBL/GenBank/DDBJ databases">
        <authorList>
            <person name="Sheffer M."/>
        </authorList>
    </citation>
    <scope>NUCLEOTIDE SEQUENCE</scope>
</reference>
<evidence type="ECO:0000313" key="2">
    <source>
        <dbReference type="EMBL" id="KAF8771622.1"/>
    </source>
</evidence>
<keyword evidence="3" id="KW-1185">Reference proteome</keyword>
<dbReference type="AlphaFoldDB" id="A0A8T0EEU3"/>
<protein>
    <submittedName>
        <fullName evidence="2">Uncharacterized protein</fullName>
    </submittedName>
</protein>
<feature type="chain" id="PRO_5035816523" evidence="1">
    <location>
        <begin position="20"/>
        <end position="81"/>
    </location>
</feature>
<feature type="signal peptide" evidence="1">
    <location>
        <begin position="1"/>
        <end position="19"/>
    </location>
</feature>
<organism evidence="2 3">
    <name type="scientific">Argiope bruennichi</name>
    <name type="common">Wasp spider</name>
    <name type="synonym">Aranea bruennichi</name>
    <dbReference type="NCBI Taxonomy" id="94029"/>
    <lineage>
        <taxon>Eukaryota</taxon>
        <taxon>Metazoa</taxon>
        <taxon>Ecdysozoa</taxon>
        <taxon>Arthropoda</taxon>
        <taxon>Chelicerata</taxon>
        <taxon>Arachnida</taxon>
        <taxon>Araneae</taxon>
        <taxon>Araneomorphae</taxon>
        <taxon>Entelegynae</taxon>
        <taxon>Araneoidea</taxon>
        <taxon>Araneidae</taxon>
        <taxon>Argiope</taxon>
    </lineage>
</organism>